<dbReference type="InterPro" id="IPR036059">
    <property type="entry name" value="TldD/PmbA_sf"/>
</dbReference>
<dbReference type="PANTHER" id="PTHR30624:SF0">
    <property type="entry name" value="METALLOPROTEASE SLR0863"/>
    <property type="match status" value="1"/>
</dbReference>
<evidence type="ECO:0000259" key="2">
    <source>
        <dbReference type="Pfam" id="PF19289"/>
    </source>
</evidence>
<comment type="caution">
    <text evidence="3">The sequence shown here is derived from an EMBL/GenBank/DDBJ whole genome shotgun (WGS) entry which is preliminary data.</text>
</comment>
<evidence type="ECO:0000313" key="4">
    <source>
        <dbReference type="EMBL" id="MBS3059107.1"/>
    </source>
</evidence>
<dbReference type="PANTHER" id="PTHR30624">
    <property type="entry name" value="UNCHARACTERIZED PROTEIN TLDD AND PMBA"/>
    <property type="match status" value="1"/>
</dbReference>
<reference evidence="5" key="1">
    <citation type="journal article" date="2020" name="bioRxiv">
        <title>A rank-normalized archaeal taxonomy based on genome phylogeny resolves widespread incomplete and uneven classifications.</title>
        <authorList>
            <person name="Rinke C."/>
            <person name="Chuvochina M."/>
            <person name="Mussig A.J."/>
            <person name="Chaumeil P.-A."/>
            <person name="Waite D.W."/>
            <person name="Whitman W.B."/>
            <person name="Parks D.H."/>
            <person name="Hugenholtz P."/>
        </authorList>
    </citation>
    <scope>NUCLEOTIDE SEQUENCE [LARGE SCALE GENOMIC DNA]</scope>
</reference>
<accession>A0A7J4IRG0</accession>
<gene>
    <name evidence="3" type="ORF">HA237_01435</name>
    <name evidence="4" type="ORF">J4224_01635</name>
</gene>
<dbReference type="InterPro" id="IPR045569">
    <property type="entry name" value="Metalloprtase-TldD/E_C"/>
</dbReference>
<dbReference type="GO" id="GO:0008237">
    <property type="term" value="F:metallopeptidase activity"/>
    <property type="evidence" value="ECO:0007669"/>
    <property type="project" value="InterPro"/>
</dbReference>
<dbReference type="Proteomes" id="UP000683213">
    <property type="component" value="Unassembled WGS sequence"/>
</dbReference>
<dbReference type="Proteomes" id="UP000577419">
    <property type="component" value="Unassembled WGS sequence"/>
</dbReference>
<evidence type="ECO:0000256" key="1">
    <source>
        <dbReference type="ARBA" id="ARBA00005836"/>
    </source>
</evidence>
<dbReference type="InterPro" id="IPR051463">
    <property type="entry name" value="Peptidase_U62_metallo"/>
</dbReference>
<protein>
    <submittedName>
        <fullName evidence="3">TldD/PmbA family protein</fullName>
    </submittedName>
</protein>
<dbReference type="SUPFAM" id="SSF111283">
    <property type="entry name" value="Putative modulator of DNA gyrase, PmbA/TldD"/>
    <property type="match status" value="1"/>
</dbReference>
<dbReference type="InterPro" id="IPR035068">
    <property type="entry name" value="TldD/PmbA_N"/>
</dbReference>
<name>A0A7J4IRG0_9ARCH</name>
<dbReference type="Gene3D" id="3.30.2290.10">
    <property type="entry name" value="PmbA/TldD superfamily"/>
    <property type="match status" value="1"/>
</dbReference>
<evidence type="ECO:0000313" key="3">
    <source>
        <dbReference type="EMBL" id="HIH08012.1"/>
    </source>
</evidence>
<dbReference type="AlphaFoldDB" id="A0A7J4IRG0"/>
<reference evidence="4" key="2">
    <citation type="submission" date="2021-03" db="EMBL/GenBank/DDBJ databases">
        <authorList>
            <person name="Jaffe A."/>
        </authorList>
    </citation>
    <scope>NUCLEOTIDE SEQUENCE</scope>
    <source>
        <strain evidence="4">RIFCSPHIGHO2_01_FULL_GW2011_AR10_43_9</strain>
    </source>
</reference>
<dbReference type="GO" id="GO:0006508">
    <property type="term" value="P:proteolysis"/>
    <property type="evidence" value="ECO:0007669"/>
    <property type="project" value="InterPro"/>
</dbReference>
<dbReference type="EMBL" id="JAGVWF010000023">
    <property type="protein sequence ID" value="MBS3059107.1"/>
    <property type="molecule type" value="Genomic_DNA"/>
</dbReference>
<proteinExistence type="inferred from homology"/>
<organism evidence="3 5">
    <name type="scientific">Candidatus Iainarchaeum sp</name>
    <dbReference type="NCBI Taxonomy" id="3101447"/>
    <lineage>
        <taxon>Archaea</taxon>
        <taxon>Candidatus Iainarchaeota</taxon>
        <taxon>Candidatus Iainarchaeia</taxon>
        <taxon>Candidatus Iainarchaeales</taxon>
        <taxon>Candidatus Iainarchaeaceae</taxon>
        <taxon>Candidatus Iainarchaeum</taxon>
    </lineage>
</organism>
<feature type="domain" description="Metalloprotease TldD/E C-terminal" evidence="2">
    <location>
        <begin position="269"/>
        <end position="508"/>
    </location>
</feature>
<dbReference type="EMBL" id="DUFG01000010">
    <property type="protein sequence ID" value="HIH08012.1"/>
    <property type="molecule type" value="Genomic_DNA"/>
</dbReference>
<dbReference type="GO" id="GO:0005829">
    <property type="term" value="C:cytosol"/>
    <property type="evidence" value="ECO:0007669"/>
    <property type="project" value="TreeGrafter"/>
</dbReference>
<comment type="similarity">
    <text evidence="1">Belongs to the peptidase U62 family.</text>
</comment>
<sequence>MKVTVERLDASKDAIEKAVREFSASGVHYADARVEVFEGKGANAFNGSIRGATEDFGLSAGVRVYAKSNSVVAAGQAGKELGAKQLESIGKELKEMMKTALKRAKLSAEQKKNLKKKYGFFGESVGKTELAPIEVFQDTVKAEFKKSPRDFSLEEVVKRSESLSVELSKRKGIASNDISIVTGLNRKIFASSEGALIDQSKALTQGFIFVAAKGKAVETFYDWVGGYAGLEVLDGANEFEKSFEDFASYLADGTIEVSNAPAMKTTSKPVTVITDPWFNALLSHEITGHPSEADRALKKETAWAGRAWWFNSMEENRIGQRVGAELLTVFSDPTLKGYGHYKYDDEGVKAKRVVHIDKGILREFLNSRETASILGSEPNGGMRANVASSMPLIRMNNTAIAPGKWKKEELFEETKEGYYLVGQKTPSIGETRQNFKITCWKLFEIKNGEIGKLYRQGGITGDSYTFFNSIDALADDFRLFNIPNCGKGTPMQSMKVSNGGPHLRAKAVVSGGHVEETGAV</sequence>
<reference evidence="4" key="3">
    <citation type="submission" date="2021-05" db="EMBL/GenBank/DDBJ databases">
        <title>Protein family content uncovers lineage relationships and bacterial pathway maintenance mechanisms in DPANN archaea.</title>
        <authorList>
            <person name="Castelle C.J."/>
            <person name="Meheust R."/>
            <person name="Jaffe A.L."/>
            <person name="Seitz K."/>
            <person name="Gong X."/>
            <person name="Baker B.J."/>
            <person name="Banfield J.F."/>
        </authorList>
    </citation>
    <scope>NUCLEOTIDE SEQUENCE</scope>
    <source>
        <strain evidence="4">RIFCSPHIGHO2_01_FULL_GW2011_AR10_43_9</strain>
    </source>
</reference>
<evidence type="ECO:0000313" key="5">
    <source>
        <dbReference type="Proteomes" id="UP000577419"/>
    </source>
</evidence>
<dbReference type="Pfam" id="PF19289">
    <property type="entry name" value="PmbA_TldD_3rd"/>
    <property type="match status" value="1"/>
</dbReference>